<evidence type="ECO:0000256" key="18">
    <source>
        <dbReference type="SAM" id="MobiDB-lite"/>
    </source>
</evidence>
<evidence type="ECO:0000256" key="17">
    <source>
        <dbReference type="SAM" id="Coils"/>
    </source>
</evidence>
<dbReference type="Gene3D" id="3.40.50.620">
    <property type="entry name" value="HUPs"/>
    <property type="match status" value="1"/>
</dbReference>
<dbReference type="SUPFAM" id="SSF50249">
    <property type="entry name" value="Nucleic acid-binding proteins"/>
    <property type="match status" value="1"/>
</dbReference>
<comment type="catalytic activity">
    <reaction evidence="14">
        <text>tRNA(Met) + L-methionine + ATP = L-methionyl-tRNA(Met) + AMP + diphosphate</text>
        <dbReference type="Rhea" id="RHEA:13481"/>
        <dbReference type="Rhea" id="RHEA-COMP:9667"/>
        <dbReference type="Rhea" id="RHEA-COMP:9698"/>
        <dbReference type="ChEBI" id="CHEBI:30616"/>
        <dbReference type="ChEBI" id="CHEBI:33019"/>
        <dbReference type="ChEBI" id="CHEBI:57844"/>
        <dbReference type="ChEBI" id="CHEBI:78442"/>
        <dbReference type="ChEBI" id="CHEBI:78530"/>
        <dbReference type="ChEBI" id="CHEBI:456215"/>
        <dbReference type="EC" id="6.1.1.10"/>
    </reaction>
</comment>
<organism evidence="20 21">
    <name type="scientific">Panagrellus redivivus</name>
    <name type="common">Microworm</name>
    <dbReference type="NCBI Taxonomy" id="6233"/>
    <lineage>
        <taxon>Eukaryota</taxon>
        <taxon>Metazoa</taxon>
        <taxon>Ecdysozoa</taxon>
        <taxon>Nematoda</taxon>
        <taxon>Chromadorea</taxon>
        <taxon>Rhabditida</taxon>
        <taxon>Tylenchina</taxon>
        <taxon>Panagrolaimomorpha</taxon>
        <taxon>Panagrolaimoidea</taxon>
        <taxon>Panagrolaimidae</taxon>
        <taxon>Panagrellus</taxon>
    </lineage>
</organism>
<evidence type="ECO:0000256" key="8">
    <source>
        <dbReference type="ARBA" id="ARBA00022741"/>
    </source>
</evidence>
<evidence type="ECO:0000256" key="16">
    <source>
        <dbReference type="RuleBase" id="RU363039"/>
    </source>
</evidence>
<evidence type="ECO:0000256" key="4">
    <source>
        <dbReference type="ARBA" id="ARBA00018335"/>
    </source>
</evidence>
<dbReference type="GO" id="GO:0017101">
    <property type="term" value="C:aminoacyl-tRNA synthetase multienzyme complex"/>
    <property type="evidence" value="ECO:0007669"/>
    <property type="project" value="TreeGrafter"/>
</dbReference>
<evidence type="ECO:0000256" key="14">
    <source>
        <dbReference type="ARBA" id="ARBA00047364"/>
    </source>
</evidence>
<dbReference type="PROSITE" id="PS50886">
    <property type="entry name" value="TRBD"/>
    <property type="match status" value="1"/>
</dbReference>
<dbReference type="EC" id="6.1.1.10" evidence="3"/>
<reference evidence="21" key="2">
    <citation type="submission" date="2020-10" db="UniProtKB">
        <authorList>
            <consortium name="WormBaseParasite"/>
        </authorList>
    </citation>
    <scope>IDENTIFICATION</scope>
</reference>
<dbReference type="InterPro" id="IPR023458">
    <property type="entry name" value="Met-tRNA_ligase_1"/>
</dbReference>
<dbReference type="Gene3D" id="2.20.28.20">
    <property type="entry name" value="Methionyl-tRNA synthetase, Zn-domain"/>
    <property type="match status" value="1"/>
</dbReference>
<dbReference type="FunFam" id="2.20.28.20:FF:000001">
    <property type="entry name" value="Methionine--tRNA ligase"/>
    <property type="match status" value="1"/>
</dbReference>
<keyword evidence="10 15" id="KW-0694">RNA-binding</keyword>
<feature type="compositionally biased region" description="Low complexity" evidence="18">
    <location>
        <begin position="627"/>
        <end position="636"/>
    </location>
</feature>
<evidence type="ECO:0000256" key="5">
    <source>
        <dbReference type="ARBA" id="ARBA00022490"/>
    </source>
</evidence>
<dbReference type="GO" id="GO:0005829">
    <property type="term" value="C:cytosol"/>
    <property type="evidence" value="ECO:0007669"/>
    <property type="project" value="TreeGrafter"/>
</dbReference>
<dbReference type="CDD" id="cd07957">
    <property type="entry name" value="Anticodon_Ia_Met"/>
    <property type="match status" value="1"/>
</dbReference>
<dbReference type="NCBIfam" id="TIGR00398">
    <property type="entry name" value="metG"/>
    <property type="match status" value="1"/>
</dbReference>
<feature type="compositionally biased region" description="Low complexity" evidence="18">
    <location>
        <begin position="788"/>
        <end position="806"/>
    </location>
</feature>
<dbReference type="InterPro" id="IPR014758">
    <property type="entry name" value="Met-tRNA_synth"/>
</dbReference>
<evidence type="ECO:0000256" key="3">
    <source>
        <dbReference type="ARBA" id="ARBA00012838"/>
    </source>
</evidence>
<evidence type="ECO:0000256" key="11">
    <source>
        <dbReference type="ARBA" id="ARBA00022917"/>
    </source>
</evidence>
<dbReference type="Pfam" id="PF09334">
    <property type="entry name" value="tRNA-synt_1g"/>
    <property type="match status" value="1"/>
</dbReference>
<feature type="compositionally biased region" description="Basic and acidic residues" evidence="18">
    <location>
        <begin position="642"/>
        <end position="651"/>
    </location>
</feature>
<dbReference type="FunFam" id="2.40.50.140:FF:000047">
    <property type="entry name" value="tyrosine--tRNA ligase, cytoplasmic isoform X2"/>
    <property type="match status" value="1"/>
</dbReference>
<proteinExistence type="inferred from homology"/>
<dbReference type="WBParaSite" id="Pan_g22916.t1">
    <property type="protein sequence ID" value="Pan_g22916.t1"/>
    <property type="gene ID" value="Pan_g22916"/>
</dbReference>
<evidence type="ECO:0000256" key="7">
    <source>
        <dbReference type="ARBA" id="ARBA00022598"/>
    </source>
</evidence>
<name>A0A7E4ZXA6_PANRE</name>
<comment type="similarity">
    <text evidence="2 16">Belongs to the class-I aminoacyl-tRNA synthetase family.</text>
</comment>
<dbReference type="SUPFAM" id="SSF52374">
    <property type="entry name" value="Nucleotidylyl transferase"/>
    <property type="match status" value="1"/>
</dbReference>
<keyword evidence="5" id="KW-0963">Cytoplasm</keyword>
<dbReference type="SUPFAM" id="SSF47323">
    <property type="entry name" value="Anticodon-binding domain of a subclass of class I aminoacyl-tRNA synthetases"/>
    <property type="match status" value="1"/>
</dbReference>
<keyword evidence="8 16" id="KW-0547">Nucleotide-binding</keyword>
<dbReference type="GO" id="GO:0005524">
    <property type="term" value="F:ATP binding"/>
    <property type="evidence" value="ECO:0007669"/>
    <property type="project" value="UniProtKB-KW"/>
</dbReference>
<evidence type="ECO:0000313" key="20">
    <source>
        <dbReference type="Proteomes" id="UP000492821"/>
    </source>
</evidence>
<evidence type="ECO:0000256" key="1">
    <source>
        <dbReference type="ARBA" id="ARBA00004496"/>
    </source>
</evidence>
<dbReference type="PRINTS" id="PR01041">
    <property type="entry name" value="TRNASYNTHMET"/>
</dbReference>
<feature type="coiled-coil region" evidence="17">
    <location>
        <begin position="697"/>
        <end position="751"/>
    </location>
</feature>
<dbReference type="FunFam" id="1.10.730.10:FF:000031">
    <property type="entry name" value="Putative Methionyl-tRNA synthetase"/>
    <property type="match status" value="1"/>
</dbReference>
<dbReference type="NCBIfam" id="NF001100">
    <property type="entry name" value="PRK00133.1"/>
    <property type="match status" value="1"/>
</dbReference>
<feature type="region of interest" description="Disordered" evidence="18">
    <location>
        <begin position="788"/>
        <end position="820"/>
    </location>
</feature>
<dbReference type="InterPro" id="IPR033911">
    <property type="entry name" value="MetRS_core"/>
</dbReference>
<dbReference type="SUPFAM" id="SSF57770">
    <property type="entry name" value="Methionyl-tRNA synthetase (MetRS), Zn-domain"/>
    <property type="match status" value="1"/>
</dbReference>
<dbReference type="Gene3D" id="1.10.730.10">
    <property type="entry name" value="Isoleucyl-tRNA Synthetase, Domain 1"/>
    <property type="match status" value="1"/>
</dbReference>
<keyword evidence="12 16" id="KW-0030">Aminoacyl-tRNA synthetase</keyword>
<dbReference type="InterPro" id="IPR009080">
    <property type="entry name" value="tRNAsynth_Ia_anticodon-bd"/>
</dbReference>
<dbReference type="InterPro" id="IPR041872">
    <property type="entry name" value="Anticodon_Met"/>
</dbReference>
<evidence type="ECO:0000256" key="15">
    <source>
        <dbReference type="PROSITE-ProRule" id="PRU00209"/>
    </source>
</evidence>
<evidence type="ECO:0000256" key="10">
    <source>
        <dbReference type="ARBA" id="ARBA00022884"/>
    </source>
</evidence>
<sequence length="990" mass="109180">MADLRAAWSSEPGFYDESIRKRPDALHSSRLPQEGKRNILVTSALPYVNNVPHLGNIIGCVLSADVFVRYARIKGDQVLYICGTDEYGTATEMKALKEGMTPAEICEKYYHLHKGIYDWFNIEFDNFGRTSTPNQTEITQDIFKKLHANGYTSIDTLDQLHCGTCDKFLADRFVFGICPHCGYDDARGDQCDKCGKLIDAVQLISPKCHICSATPVVKTSKHLFVDLDRLSDKVEAFVEKSATAPNNHWSANATAIARSWIKSGLERRCITRDLKWGTPVPMEGFENKVFYVWFDAPIGYLSITKNLLGDDWVKWWKNPDNVELYHFLGKDNVAFHSVMFPACEIGANDGYTLVNHICATEYLNYEDQKFSKSRGTGVFGDSVSECGIPADVWRFYLIYMRPETNDTAFSWDDFMTKVNTELLSNLGNFIHRSLTFLHSNFDATVPEVEITEVEEKLLAEIDEELGHYSKFLEDVKLRDALTKILSVSRKGNQYMQANKPWVLVKGTPEEKKRAGTIIAMSANISVLLSALLYPYMPAVSKQIRDSVNIPHPLLLPEHPVQFLKAGHKINQPTPLFTRLEADQIAEFKRRFGAASTDPIAAAADTAKPAGKKGGKTDKKPKMTEPTAAPVDGAAAAKAKKDKKAEKKEKRAAAAAAAQSGAATPTAQAPGKPDPAVEAILAEYGKVVEGAGTDGKSAAQANLKIDELYKKLNEAKKNFLEELLPAWETRKVNELDAENEVLDAVVQKLTAQLKTLRKVAGHPVLDDPRVITNPVKEVKLVSQKAANNAAAAAPKPKEAAPAPAAAVDNKKAKKEKKPKAPAAPVVEDVVDIGRLDLRVGRIVDVQRHPDADKLYLEKIDLGEAQPRTVISGLVAHVPIEEMKDRLVVCLCNLKPAKMRGIESQAMVMCASSPEKVEIMAVDPSAKPGDIVLCEPYTHRPDAVLAKKNNPWEIISPDLSVDPEGKAVYKGQPLTINGTFMTATTLRNVPVK</sequence>
<feature type="compositionally biased region" description="Low complexity" evidence="18">
    <location>
        <begin position="598"/>
        <end position="608"/>
    </location>
</feature>
<evidence type="ECO:0000256" key="6">
    <source>
        <dbReference type="ARBA" id="ARBA00022555"/>
    </source>
</evidence>
<evidence type="ECO:0000256" key="13">
    <source>
        <dbReference type="ARBA" id="ARBA00030904"/>
    </source>
</evidence>
<feature type="domain" description="TRNA-binding" evidence="19">
    <location>
        <begin position="830"/>
        <end position="931"/>
    </location>
</feature>
<keyword evidence="17" id="KW-0175">Coiled coil</keyword>
<dbReference type="CDD" id="cd02799">
    <property type="entry name" value="tRNA_bind_EMAP-II_like"/>
    <property type="match status" value="1"/>
</dbReference>
<evidence type="ECO:0000256" key="9">
    <source>
        <dbReference type="ARBA" id="ARBA00022840"/>
    </source>
</evidence>
<reference evidence="20" key="1">
    <citation type="journal article" date="2013" name="Genetics">
        <title>The draft genome and transcriptome of Panagrellus redivivus are shaped by the harsh demands of a free-living lifestyle.</title>
        <authorList>
            <person name="Srinivasan J."/>
            <person name="Dillman A.R."/>
            <person name="Macchietto M.G."/>
            <person name="Heikkinen L."/>
            <person name="Lakso M."/>
            <person name="Fracchia K.M."/>
            <person name="Antoshechkin I."/>
            <person name="Mortazavi A."/>
            <person name="Wong G."/>
            <person name="Sternberg P.W."/>
        </authorList>
    </citation>
    <scope>NUCLEOTIDE SEQUENCE [LARGE SCALE GENOMIC DNA]</scope>
    <source>
        <strain evidence="20">MT8872</strain>
    </source>
</reference>
<dbReference type="GO" id="GO:0000049">
    <property type="term" value="F:tRNA binding"/>
    <property type="evidence" value="ECO:0007669"/>
    <property type="project" value="UniProtKB-UniRule"/>
</dbReference>
<evidence type="ECO:0000313" key="21">
    <source>
        <dbReference type="WBParaSite" id="Pan_g22916.t1"/>
    </source>
</evidence>
<keyword evidence="7 16" id="KW-0436">Ligase</keyword>
<dbReference type="CDD" id="cd00814">
    <property type="entry name" value="MetRS_core"/>
    <property type="match status" value="1"/>
</dbReference>
<dbReference type="PROSITE" id="PS00178">
    <property type="entry name" value="AA_TRNA_LIGASE_I"/>
    <property type="match status" value="1"/>
</dbReference>
<feature type="compositionally biased region" description="Low complexity" evidence="18">
    <location>
        <begin position="652"/>
        <end position="668"/>
    </location>
</feature>
<dbReference type="InterPro" id="IPR014729">
    <property type="entry name" value="Rossmann-like_a/b/a_fold"/>
</dbReference>
<evidence type="ECO:0000256" key="12">
    <source>
        <dbReference type="ARBA" id="ARBA00023146"/>
    </source>
</evidence>
<dbReference type="Pfam" id="PF19303">
    <property type="entry name" value="Anticodon_3"/>
    <property type="match status" value="1"/>
</dbReference>
<evidence type="ECO:0000256" key="2">
    <source>
        <dbReference type="ARBA" id="ARBA00005594"/>
    </source>
</evidence>
<dbReference type="InterPro" id="IPR029038">
    <property type="entry name" value="MetRS_Zn"/>
</dbReference>
<accession>A0A7E4ZXA6</accession>
<dbReference type="Gene3D" id="2.40.50.140">
    <property type="entry name" value="Nucleic acid-binding proteins"/>
    <property type="match status" value="1"/>
</dbReference>
<dbReference type="HAMAP" id="MF_00098">
    <property type="entry name" value="Met_tRNA_synth_type1"/>
    <property type="match status" value="1"/>
</dbReference>
<dbReference type="PANTHER" id="PTHR45765">
    <property type="entry name" value="METHIONINE--TRNA LIGASE"/>
    <property type="match status" value="1"/>
</dbReference>
<dbReference type="PANTHER" id="PTHR45765:SF1">
    <property type="entry name" value="METHIONINE--TRNA LIGASE, CYTOPLASMIC"/>
    <property type="match status" value="1"/>
</dbReference>
<dbReference type="InterPro" id="IPR002547">
    <property type="entry name" value="tRNA-bd_dom"/>
</dbReference>
<dbReference type="InterPro" id="IPR012340">
    <property type="entry name" value="NA-bd_OB-fold"/>
</dbReference>
<dbReference type="Pfam" id="PF01588">
    <property type="entry name" value="tRNA_bind"/>
    <property type="match status" value="1"/>
</dbReference>
<dbReference type="Proteomes" id="UP000492821">
    <property type="component" value="Unassembled WGS sequence"/>
</dbReference>
<evidence type="ECO:0000259" key="19">
    <source>
        <dbReference type="PROSITE" id="PS50886"/>
    </source>
</evidence>
<comment type="subcellular location">
    <subcellularLocation>
        <location evidence="1">Cytoplasm</location>
    </subcellularLocation>
</comment>
<keyword evidence="6 15" id="KW-0820">tRNA-binding</keyword>
<feature type="region of interest" description="Disordered" evidence="18">
    <location>
        <begin position="598"/>
        <end position="672"/>
    </location>
</feature>
<protein>
    <recommendedName>
        <fullName evidence="4">Methionine--tRNA ligase, cytoplasmic</fullName>
        <ecNumber evidence="3">6.1.1.10</ecNumber>
    </recommendedName>
    <alternativeName>
        <fullName evidence="13">Methionyl-tRNA synthetase</fullName>
    </alternativeName>
</protein>
<dbReference type="GO" id="GO:0004825">
    <property type="term" value="F:methionine-tRNA ligase activity"/>
    <property type="evidence" value="ECO:0007669"/>
    <property type="project" value="UniProtKB-EC"/>
</dbReference>
<dbReference type="AlphaFoldDB" id="A0A7E4ZXA6"/>
<dbReference type="GO" id="GO:0006431">
    <property type="term" value="P:methionyl-tRNA aminoacylation"/>
    <property type="evidence" value="ECO:0007669"/>
    <property type="project" value="InterPro"/>
</dbReference>
<dbReference type="InterPro" id="IPR015413">
    <property type="entry name" value="Methionyl/Leucyl_tRNA_Synth"/>
</dbReference>
<dbReference type="InterPro" id="IPR001412">
    <property type="entry name" value="aa-tRNA-synth_I_CS"/>
</dbReference>
<keyword evidence="20" id="KW-1185">Reference proteome</keyword>
<keyword evidence="11 16" id="KW-0648">Protein biosynthesis</keyword>
<keyword evidence="9 16" id="KW-0067">ATP-binding</keyword>